<proteinExistence type="predicted"/>
<dbReference type="EMBL" id="AM398681">
    <property type="protein sequence ID" value="CAL44322.1"/>
    <property type="molecule type" value="Genomic_DNA"/>
</dbReference>
<dbReference type="OrthoDB" id="285993at2"/>
<dbReference type="PIRSF" id="PIRSF035652">
    <property type="entry name" value="CHP02436"/>
    <property type="match status" value="1"/>
</dbReference>
<dbReference type="Gene3D" id="1.20.1440.60">
    <property type="entry name" value="23S rRNA-intervening sequence"/>
    <property type="match status" value="1"/>
</dbReference>
<keyword evidence="2" id="KW-1185">Reference proteome</keyword>
<dbReference type="eggNOG" id="ENOG5032RWC">
    <property type="taxonomic scope" value="Bacteria"/>
</dbReference>
<evidence type="ECO:0008006" key="3">
    <source>
        <dbReference type="Google" id="ProtNLM"/>
    </source>
</evidence>
<reference evidence="1 2" key="1">
    <citation type="journal article" date="2007" name="Nat. Biotechnol.">
        <title>Complete genome sequence of the fish pathogen Flavobacterium psychrophilum.</title>
        <authorList>
            <person name="Duchaud E."/>
            <person name="Boussaha M."/>
            <person name="Loux V."/>
            <person name="Bernardet J.F."/>
            <person name="Michel C."/>
            <person name="Kerouault B."/>
            <person name="Mondot S."/>
            <person name="Nicolas P."/>
            <person name="Bossy R."/>
            <person name="Caron C."/>
            <person name="Bessieres P."/>
            <person name="Gibrat J.F."/>
            <person name="Claverol S."/>
            <person name="Dumetz F."/>
            <person name="Le Henaff M."/>
            <person name="Benmansour A."/>
        </authorList>
    </citation>
    <scope>NUCLEOTIDE SEQUENCE [LARGE SCALE GENOMIC DNA]</scope>
    <source>
        <strain evidence="2">ATCC 49511 / DSM 21280 / CIP 103535 / JIP02/86</strain>
    </source>
</reference>
<gene>
    <name evidence="1" type="ordered locus">FP2266</name>
</gene>
<name>A6H1U8_FLAPJ</name>
<sequence length="122" mass="13864">MTTNELKLRTKNFSILIINLVEKLPNSIAGKTIANQIIRSGTSVGANYRAVCRARSDREFISKMNIVLEEADETMFWLELIIDRKWFDINEVSNLLDEGNQLTAIFVSSLKTVNTRISNSKI</sequence>
<dbReference type="EnsemblBacteria" id="CAL44322">
    <property type="protein sequence ID" value="CAL44322"/>
    <property type="gene ID" value="FP2266"/>
</dbReference>
<dbReference type="PATRIC" id="fig|402612.5.peg.2317"/>
<dbReference type="InterPro" id="IPR012657">
    <property type="entry name" value="23S_rRNA-intervening_sequence"/>
</dbReference>
<dbReference type="AlphaFoldDB" id="A6H1U8"/>
<dbReference type="STRING" id="402612.FP2266"/>
<dbReference type="Pfam" id="PF05635">
    <property type="entry name" value="23S_rRNA_IVP"/>
    <property type="match status" value="1"/>
</dbReference>
<dbReference type="KEGG" id="fps:FP2266"/>
<dbReference type="PANTHER" id="PTHR38471:SF2">
    <property type="entry name" value="FOUR HELIX BUNDLE PROTEIN"/>
    <property type="match status" value="1"/>
</dbReference>
<dbReference type="HOGENOM" id="CLU_129874_2_2_10"/>
<dbReference type="RefSeq" id="WP_011964356.1">
    <property type="nucleotide sequence ID" value="NC_009613.3"/>
</dbReference>
<dbReference type="NCBIfam" id="TIGR02436">
    <property type="entry name" value="four helix bundle protein"/>
    <property type="match status" value="1"/>
</dbReference>
<dbReference type="SUPFAM" id="SSF158446">
    <property type="entry name" value="IVS-encoded protein-like"/>
    <property type="match status" value="1"/>
</dbReference>
<dbReference type="GeneID" id="66553370"/>
<accession>A6H1U8</accession>
<dbReference type="InterPro" id="IPR036583">
    <property type="entry name" value="23S_rRNA_IVS_sf"/>
</dbReference>
<organism evidence="1 2">
    <name type="scientific">Flavobacterium psychrophilum (strain ATCC 49511 / DSM 21280 / CIP 103535 / JIP02/86)</name>
    <dbReference type="NCBI Taxonomy" id="402612"/>
    <lineage>
        <taxon>Bacteria</taxon>
        <taxon>Pseudomonadati</taxon>
        <taxon>Bacteroidota</taxon>
        <taxon>Flavobacteriia</taxon>
        <taxon>Flavobacteriales</taxon>
        <taxon>Flavobacteriaceae</taxon>
        <taxon>Flavobacterium</taxon>
    </lineage>
</organism>
<dbReference type="Proteomes" id="UP000006394">
    <property type="component" value="Chromosome"/>
</dbReference>
<evidence type="ECO:0000313" key="2">
    <source>
        <dbReference type="Proteomes" id="UP000006394"/>
    </source>
</evidence>
<evidence type="ECO:0000313" key="1">
    <source>
        <dbReference type="EMBL" id="CAL44322.1"/>
    </source>
</evidence>
<dbReference type="PANTHER" id="PTHR38471">
    <property type="entry name" value="FOUR HELIX BUNDLE PROTEIN"/>
    <property type="match status" value="1"/>
</dbReference>
<protein>
    <recommendedName>
        <fullName evidence="3">Four helix bundle protein</fullName>
    </recommendedName>
</protein>